<dbReference type="InterPro" id="IPR011059">
    <property type="entry name" value="Metal-dep_hydrolase_composite"/>
</dbReference>
<dbReference type="RefSeq" id="WP_188932620.1">
    <property type="nucleotide sequence ID" value="NZ_BMJC01000003.1"/>
</dbReference>
<comment type="caution">
    <text evidence="3">The sequence shown here is derived from an EMBL/GenBank/DDBJ whole genome shotgun (WGS) entry which is preliminary data.</text>
</comment>
<dbReference type="PANTHER" id="PTHR43135:SF3">
    <property type="entry name" value="ALPHA-D-RIBOSE 1-METHYLPHOSPHONATE 5-TRIPHOSPHATE DIPHOSPHATASE"/>
    <property type="match status" value="1"/>
</dbReference>
<feature type="chain" id="PRO_5035173915" evidence="1">
    <location>
        <begin position="21"/>
        <end position="454"/>
    </location>
</feature>
<dbReference type="AlphaFoldDB" id="A0A8J2XTF3"/>
<feature type="signal peptide" evidence="1">
    <location>
        <begin position="1"/>
        <end position="20"/>
    </location>
</feature>
<evidence type="ECO:0000259" key="2">
    <source>
        <dbReference type="Pfam" id="PF01979"/>
    </source>
</evidence>
<keyword evidence="1" id="KW-0732">Signal</keyword>
<sequence>MKAIILALTGLFAATSLVTAQQVTVLTNATIIDGTGREPQSHMTMLIQNGRIAKLTRDKIAVPPGTAQIDMTGKYLMPQLINCHGHLGNVRDTTASSANYTRENVIRQLQLYQDYGVGAVLSMGTEQPLGLSIREDSRAGLIPGATMYSALFGFGVKGAMPPESAGFTSIYRPETPAEAANDVDELAAWHPDVIKIWVDNFYGQFQTTMKEEIYTAIIQEAHKHGIRVAAHVYHLADARKLLSAGLDMMAHSIRDGEIDDSLIAEMKAKHVAYIPTLSLDEFATAYLDDPSWLNDPFFRNSLEPGVYTMITSQAYKDKIGKSPVTPQEKEALKYALINLRKLHKAGILIALGTDSGATPIRAQGFSEHLELELMVKAGLTPLEAIKVGTYNGAHLLRIADDRGTLEPGKRASFLVLDKDPITNIRNTRTLSAVWTDGVKVSDGPLAIGKATASR</sequence>
<name>A0A8J2XTF3_9BACT</name>
<accession>A0A8J2XTF3</accession>
<dbReference type="SUPFAM" id="SSF51556">
    <property type="entry name" value="Metallo-dependent hydrolases"/>
    <property type="match status" value="1"/>
</dbReference>
<dbReference type="InterPro" id="IPR006680">
    <property type="entry name" value="Amidohydro-rel"/>
</dbReference>
<dbReference type="GO" id="GO:0016810">
    <property type="term" value="F:hydrolase activity, acting on carbon-nitrogen (but not peptide) bonds"/>
    <property type="evidence" value="ECO:0007669"/>
    <property type="project" value="InterPro"/>
</dbReference>
<dbReference type="Proteomes" id="UP000607559">
    <property type="component" value="Unassembled WGS sequence"/>
</dbReference>
<dbReference type="Pfam" id="PF01979">
    <property type="entry name" value="Amidohydro_1"/>
    <property type="match status" value="1"/>
</dbReference>
<dbReference type="PANTHER" id="PTHR43135">
    <property type="entry name" value="ALPHA-D-RIBOSE 1-METHYLPHOSPHONATE 5-TRIPHOSPHATE DIPHOSPHATASE"/>
    <property type="match status" value="1"/>
</dbReference>
<dbReference type="SUPFAM" id="SSF51338">
    <property type="entry name" value="Composite domain of metallo-dependent hydrolases"/>
    <property type="match status" value="1"/>
</dbReference>
<reference evidence="3" key="1">
    <citation type="journal article" date="2014" name="Int. J. Syst. Evol. Microbiol.">
        <title>Complete genome sequence of Corynebacterium casei LMG S-19264T (=DSM 44701T), isolated from a smear-ripened cheese.</title>
        <authorList>
            <consortium name="US DOE Joint Genome Institute (JGI-PGF)"/>
            <person name="Walter F."/>
            <person name="Albersmeier A."/>
            <person name="Kalinowski J."/>
            <person name="Ruckert C."/>
        </authorList>
    </citation>
    <scope>NUCLEOTIDE SEQUENCE</scope>
    <source>
        <strain evidence="3">CGMCC 1.15448</strain>
    </source>
</reference>
<reference evidence="3" key="2">
    <citation type="submission" date="2020-09" db="EMBL/GenBank/DDBJ databases">
        <authorList>
            <person name="Sun Q."/>
            <person name="Zhou Y."/>
        </authorList>
    </citation>
    <scope>NUCLEOTIDE SEQUENCE</scope>
    <source>
        <strain evidence="3">CGMCC 1.15448</strain>
    </source>
</reference>
<keyword evidence="4" id="KW-1185">Reference proteome</keyword>
<evidence type="ECO:0000313" key="3">
    <source>
        <dbReference type="EMBL" id="GGB02939.1"/>
    </source>
</evidence>
<evidence type="ECO:0000256" key="1">
    <source>
        <dbReference type="SAM" id="SignalP"/>
    </source>
</evidence>
<feature type="domain" description="Amidohydrolase-related" evidence="2">
    <location>
        <begin position="75"/>
        <end position="437"/>
    </location>
</feature>
<proteinExistence type="predicted"/>
<dbReference type="EMBL" id="BMJC01000003">
    <property type="protein sequence ID" value="GGB02939.1"/>
    <property type="molecule type" value="Genomic_DNA"/>
</dbReference>
<protein>
    <submittedName>
        <fullName evidence="3">Xaa-Pro dipeptidase</fullName>
    </submittedName>
</protein>
<dbReference type="InterPro" id="IPR051781">
    <property type="entry name" value="Metallo-dep_Hydrolase"/>
</dbReference>
<evidence type="ECO:0000313" key="4">
    <source>
        <dbReference type="Proteomes" id="UP000607559"/>
    </source>
</evidence>
<gene>
    <name evidence="3" type="ORF">GCM10011511_27780</name>
</gene>
<dbReference type="Gene3D" id="2.30.40.10">
    <property type="entry name" value="Urease, subunit C, domain 1"/>
    <property type="match status" value="1"/>
</dbReference>
<organism evidence="3 4">
    <name type="scientific">Puia dinghuensis</name>
    <dbReference type="NCBI Taxonomy" id="1792502"/>
    <lineage>
        <taxon>Bacteria</taxon>
        <taxon>Pseudomonadati</taxon>
        <taxon>Bacteroidota</taxon>
        <taxon>Chitinophagia</taxon>
        <taxon>Chitinophagales</taxon>
        <taxon>Chitinophagaceae</taxon>
        <taxon>Puia</taxon>
    </lineage>
</organism>
<dbReference type="Gene3D" id="3.20.20.140">
    <property type="entry name" value="Metal-dependent hydrolases"/>
    <property type="match status" value="1"/>
</dbReference>
<dbReference type="InterPro" id="IPR032466">
    <property type="entry name" value="Metal_Hydrolase"/>
</dbReference>